<dbReference type="Proteomes" id="UP001424741">
    <property type="component" value="Unassembled WGS sequence"/>
</dbReference>
<sequence>MDIHNRHGEKIDHAFHEADRDDVLVVLAHGVTGDKDREMLMTLANGLAAKGWPAMRMSFSGNGHSEGDFRDSTVSKEVDDLHAVLDQVKGSKKIAYIGHSMGGAVGALAAAKDDRINVLVSLAGMVRTKDFCDTEFGEETPDSGYMWEDDTKPLSQAYVDDMHAIGDTFAAARDVRTPWLLIHGTEDDVVLPKDSDDLYLKLKGKKKLVRVEGADHMFANDYDLLIEEIDDWLGEHLG</sequence>
<dbReference type="Gene3D" id="3.40.50.1820">
    <property type="entry name" value="alpha/beta hydrolase"/>
    <property type="match status" value="1"/>
</dbReference>
<dbReference type="InterPro" id="IPR022742">
    <property type="entry name" value="Hydrolase_4"/>
</dbReference>
<feature type="domain" description="Serine aminopeptidase S33" evidence="1">
    <location>
        <begin position="156"/>
        <end position="222"/>
    </location>
</feature>
<accession>A0ABP9V8B0</accession>
<dbReference type="PANTHER" id="PTHR42886:SF53">
    <property type="entry name" value="ALPHA_BETA-HYDROLASES SUPERFAMILY PROTEIN"/>
    <property type="match status" value="1"/>
</dbReference>
<dbReference type="Pfam" id="PF12146">
    <property type="entry name" value="Hydrolase_4"/>
    <property type="match status" value="2"/>
</dbReference>
<protein>
    <recommendedName>
        <fullName evidence="1">Serine aminopeptidase S33 domain-containing protein</fullName>
    </recommendedName>
</protein>
<proteinExistence type="predicted"/>
<evidence type="ECO:0000313" key="3">
    <source>
        <dbReference type="Proteomes" id="UP001424741"/>
    </source>
</evidence>
<evidence type="ECO:0000313" key="2">
    <source>
        <dbReference type="EMBL" id="GAA5497597.1"/>
    </source>
</evidence>
<gene>
    <name evidence="2" type="ORF">Rhal01_03793</name>
</gene>
<dbReference type="SUPFAM" id="SSF53474">
    <property type="entry name" value="alpha/beta-Hydrolases"/>
    <property type="match status" value="1"/>
</dbReference>
<dbReference type="EMBL" id="BAABRL010000018">
    <property type="protein sequence ID" value="GAA5497597.1"/>
    <property type="molecule type" value="Genomic_DNA"/>
</dbReference>
<organism evidence="2 3">
    <name type="scientific">Rubritalea halochordaticola</name>
    <dbReference type="NCBI Taxonomy" id="714537"/>
    <lineage>
        <taxon>Bacteria</taxon>
        <taxon>Pseudomonadati</taxon>
        <taxon>Verrucomicrobiota</taxon>
        <taxon>Verrucomicrobiia</taxon>
        <taxon>Verrucomicrobiales</taxon>
        <taxon>Rubritaleaceae</taxon>
        <taxon>Rubritalea</taxon>
    </lineage>
</organism>
<keyword evidence="3" id="KW-1185">Reference proteome</keyword>
<feature type="domain" description="Serine aminopeptidase S33" evidence="1">
    <location>
        <begin position="23"/>
        <end position="129"/>
    </location>
</feature>
<reference evidence="2 3" key="1">
    <citation type="submission" date="2024-02" db="EMBL/GenBank/DDBJ databases">
        <title>Rubritalea halochordaticola NBRC 107102.</title>
        <authorList>
            <person name="Ichikawa N."/>
            <person name="Katano-Makiyama Y."/>
            <person name="Hidaka K."/>
        </authorList>
    </citation>
    <scope>NUCLEOTIDE SEQUENCE [LARGE SCALE GENOMIC DNA]</scope>
    <source>
        <strain evidence="2 3">NBRC 107102</strain>
    </source>
</reference>
<dbReference type="PANTHER" id="PTHR42886">
    <property type="entry name" value="RE40534P-RELATED"/>
    <property type="match status" value="1"/>
</dbReference>
<dbReference type="InterPro" id="IPR029058">
    <property type="entry name" value="AB_hydrolase_fold"/>
</dbReference>
<comment type="caution">
    <text evidence="2">The sequence shown here is derived from an EMBL/GenBank/DDBJ whole genome shotgun (WGS) entry which is preliminary data.</text>
</comment>
<evidence type="ECO:0000259" key="1">
    <source>
        <dbReference type="Pfam" id="PF12146"/>
    </source>
</evidence>
<dbReference type="RefSeq" id="WP_346190079.1">
    <property type="nucleotide sequence ID" value="NZ_BAABRL010000018.1"/>
</dbReference>
<name>A0ABP9V8B0_9BACT</name>